<comment type="caution">
    <text evidence="4">The sequence shown here is derived from an EMBL/GenBank/DDBJ whole genome shotgun (WGS) entry which is preliminary data.</text>
</comment>
<sequence length="66" mass="6767">MAGRFAAGARAESTAADRALPPRGGRGCPTGYGTGRIVLDLRVHRTLEGTNETMNPITARGLTGAA</sequence>
<dbReference type="SUPFAM" id="SSF47203">
    <property type="entry name" value="Acyl-CoA dehydrogenase C-terminal domain-like"/>
    <property type="match status" value="1"/>
</dbReference>
<dbReference type="Proteomes" id="UP001432401">
    <property type="component" value="Unassembled WGS sequence"/>
</dbReference>
<keyword evidence="1" id="KW-0285">Flavoprotein</keyword>
<dbReference type="EMBL" id="JBEQNB010000006">
    <property type="protein sequence ID" value="MES0834488.1"/>
    <property type="molecule type" value="Genomic_DNA"/>
</dbReference>
<evidence type="ECO:0000313" key="4">
    <source>
        <dbReference type="EMBL" id="MES0834488.1"/>
    </source>
</evidence>
<evidence type="ECO:0000259" key="3">
    <source>
        <dbReference type="Pfam" id="PF00441"/>
    </source>
</evidence>
<feature type="domain" description="Acyl-CoA dehydrogenase/oxidase C-terminal" evidence="3">
    <location>
        <begin position="9"/>
        <end position="62"/>
    </location>
</feature>
<gene>
    <name evidence="4" type="ORF">ABUK86_11945</name>
</gene>
<protein>
    <submittedName>
        <fullName evidence="4">Acyl-CoA dehydrogenase family protein</fullName>
    </submittedName>
</protein>
<accession>A0ABV1ZTU8</accession>
<dbReference type="InterPro" id="IPR009075">
    <property type="entry name" value="AcylCo_DH/oxidase_C"/>
</dbReference>
<evidence type="ECO:0000313" key="5">
    <source>
        <dbReference type="Proteomes" id="UP001432401"/>
    </source>
</evidence>
<dbReference type="Pfam" id="PF00441">
    <property type="entry name" value="Acyl-CoA_dh_1"/>
    <property type="match status" value="1"/>
</dbReference>
<feature type="region of interest" description="Disordered" evidence="2">
    <location>
        <begin position="1"/>
        <end position="31"/>
    </location>
</feature>
<reference evidence="4 5" key="1">
    <citation type="submission" date="2024-06" db="EMBL/GenBank/DDBJ databases">
        <authorList>
            <person name="Bataeva Y.V."/>
            <person name="Grigorian L.N."/>
            <person name="Solomentsev V.I."/>
        </authorList>
    </citation>
    <scope>NUCLEOTIDE SEQUENCE [LARGE SCALE GENOMIC DNA]</scope>
    <source>
        <strain evidence="5">SCPM-O-B-12605 (RCAM04882)</strain>
    </source>
</reference>
<proteinExistence type="predicted"/>
<organism evidence="4 5">
    <name type="scientific">Nocardiopsis tropica</name>
    <dbReference type="NCBI Taxonomy" id="109330"/>
    <lineage>
        <taxon>Bacteria</taxon>
        <taxon>Bacillati</taxon>
        <taxon>Actinomycetota</taxon>
        <taxon>Actinomycetes</taxon>
        <taxon>Streptosporangiales</taxon>
        <taxon>Nocardiopsidaceae</taxon>
        <taxon>Nocardiopsis</taxon>
    </lineage>
</organism>
<evidence type="ECO:0000256" key="2">
    <source>
        <dbReference type="SAM" id="MobiDB-lite"/>
    </source>
</evidence>
<name>A0ABV1ZTU8_9ACTN</name>
<dbReference type="RefSeq" id="WP_267946950.1">
    <property type="nucleotide sequence ID" value="NZ_JBEQNA010000006.1"/>
</dbReference>
<evidence type="ECO:0000256" key="1">
    <source>
        <dbReference type="ARBA" id="ARBA00022630"/>
    </source>
</evidence>
<dbReference type="Gene3D" id="1.20.140.10">
    <property type="entry name" value="Butyryl-CoA Dehydrogenase, subunit A, domain 3"/>
    <property type="match status" value="1"/>
</dbReference>
<dbReference type="InterPro" id="IPR036250">
    <property type="entry name" value="AcylCo_DH-like_C"/>
</dbReference>
<keyword evidence="5" id="KW-1185">Reference proteome</keyword>